<dbReference type="Proteomes" id="UP000838686">
    <property type="component" value="Unassembled WGS sequence"/>
</dbReference>
<feature type="transmembrane region" description="Helical" evidence="1">
    <location>
        <begin position="105"/>
        <end position="125"/>
    </location>
</feature>
<keyword evidence="1" id="KW-1133">Transmembrane helix</keyword>
<gene>
    <name evidence="2" type="ORF">PAECIP111893_03467</name>
</gene>
<evidence type="ECO:0000313" key="2">
    <source>
        <dbReference type="EMBL" id="CAH1211742.1"/>
    </source>
</evidence>
<evidence type="ECO:0000313" key="3">
    <source>
        <dbReference type="Proteomes" id="UP000838686"/>
    </source>
</evidence>
<dbReference type="EMBL" id="CAKMMF010000019">
    <property type="protein sequence ID" value="CAH1211742.1"/>
    <property type="molecule type" value="Genomic_DNA"/>
</dbReference>
<feature type="transmembrane region" description="Helical" evidence="1">
    <location>
        <begin position="226"/>
        <end position="246"/>
    </location>
</feature>
<keyword evidence="1" id="KW-0812">Transmembrane</keyword>
<organism evidence="2 3">
    <name type="scientific">Paenibacillus plantiphilus</name>
    <dbReference type="NCBI Taxonomy" id="2905650"/>
    <lineage>
        <taxon>Bacteria</taxon>
        <taxon>Bacillati</taxon>
        <taxon>Bacillota</taxon>
        <taxon>Bacilli</taxon>
        <taxon>Bacillales</taxon>
        <taxon>Paenibacillaceae</taxon>
        <taxon>Paenibacillus</taxon>
    </lineage>
</organism>
<feature type="transmembrane region" description="Helical" evidence="1">
    <location>
        <begin position="52"/>
        <end position="74"/>
    </location>
</feature>
<keyword evidence="1" id="KW-0472">Membrane</keyword>
<evidence type="ECO:0008006" key="4">
    <source>
        <dbReference type="Google" id="ProtNLM"/>
    </source>
</evidence>
<keyword evidence="3" id="KW-1185">Reference proteome</keyword>
<feature type="transmembrane region" description="Helical" evidence="1">
    <location>
        <begin position="258"/>
        <end position="275"/>
    </location>
</feature>
<feature type="transmembrane region" description="Helical" evidence="1">
    <location>
        <begin position="137"/>
        <end position="159"/>
    </location>
</feature>
<dbReference type="RefSeq" id="WP_236343802.1">
    <property type="nucleotide sequence ID" value="NZ_CAKMMF010000019.1"/>
</dbReference>
<proteinExistence type="predicted"/>
<accession>A0ABN8GRB3</accession>
<sequence length="745" mass="84504">MRILLLQIMLELKLLAKMRWPLLLPLPAGGWLLLQTTNQSHGAAIDIDLYAVSANTIILTFAMAIPILLGVLLIRRDTLSSAYEWSLGLPVSNAVIIASKWIAGFLYSSLFTVSVQAVYLALAWHHGLPWSSTLQFMLYYSLIYEMAFAAAVALGLVLGAMMPLRFSLPIAFCGWVFGSLFVPAYLVMNMGMYPLKAFSLNHLTIPSTMSNVGWYRSLSDLENIRMYPFVALFSLFMLTAAAALVARTRPVRRPRLPVIIMLLTLLLSGISYIPYGKLWMDRLEQLDVMQANAADITQFIQPHEPHVFRISSMKLDVKRHPDNELEMTAVIVLPTNKGQLIPAAPGIKKVAPQQEGYVSFLLDPLLEVQTLTVNDAEVSWRQHGQFVSFEQAALMDGAGDKHTIEFRYRGTINRWLPLFGGESYLAFAVDQSVFLPSYFGWFPLPGGYGLYVDSANVRSRGDITRYLRADFELTASGFPGPLYSTLQAAPDDTAQRRHFIQHDSEAPELFGGDLVTVRIEGEPIAFITTKSREQAGRQFLKEINKQRSFYESWLGRPLDSIHQIVYFPMGSMWDWMNTGESYSNGNTIYINAQRYQSLDASRAQSIIGRLLFDDPVNAHQHVNNWADYKNPNEDYSMIQEIRTLILSLHRLESLKREELTSSDYFVASWFKLADPMIKMVKEAYVEGNSDLVKRVLKRFYDGGLHVEDHFERGAMTSQMAQGTRYLFPTINWQDWLAVWNEEKGR</sequence>
<reference evidence="2" key="1">
    <citation type="submission" date="2022-01" db="EMBL/GenBank/DDBJ databases">
        <authorList>
            <person name="Criscuolo A."/>
        </authorList>
    </citation>
    <scope>NUCLEOTIDE SEQUENCE</scope>
    <source>
        <strain evidence="2">CIP111893</strain>
    </source>
</reference>
<evidence type="ECO:0000256" key="1">
    <source>
        <dbReference type="SAM" id="Phobius"/>
    </source>
</evidence>
<name>A0ABN8GRB3_9BACL</name>
<protein>
    <recommendedName>
        <fullName evidence="4">ABC transporter permease</fullName>
    </recommendedName>
</protein>
<feature type="transmembrane region" description="Helical" evidence="1">
    <location>
        <begin position="166"/>
        <end position="188"/>
    </location>
</feature>
<comment type="caution">
    <text evidence="2">The sequence shown here is derived from an EMBL/GenBank/DDBJ whole genome shotgun (WGS) entry which is preliminary data.</text>
</comment>